<evidence type="ECO:0000313" key="2">
    <source>
        <dbReference type="EMBL" id="ART79548.1"/>
    </source>
</evidence>
<evidence type="ECO:0000313" key="3">
    <source>
        <dbReference type="Proteomes" id="UP000243793"/>
    </source>
</evidence>
<name>A0A1Y0CWF4_9GAMM</name>
<keyword evidence="1" id="KW-0175">Coiled coil</keyword>
<reference evidence="3" key="1">
    <citation type="submission" date="2017-05" db="EMBL/GenBank/DDBJ databases">
        <authorList>
            <person name="Sung H."/>
        </authorList>
    </citation>
    <scope>NUCLEOTIDE SEQUENCE [LARGE SCALE GENOMIC DNA]</scope>
    <source>
        <strain evidence="3">AMac2203</strain>
    </source>
</reference>
<proteinExistence type="predicted"/>
<feature type="coiled-coil region" evidence="1">
    <location>
        <begin position="223"/>
        <end position="250"/>
    </location>
</feature>
<dbReference type="KEGG" id="ocm:CBP12_04775"/>
<dbReference type="RefSeq" id="WP_086963421.1">
    <property type="nucleotide sequence ID" value="NZ_CP021376.1"/>
</dbReference>
<evidence type="ECO:0000256" key="1">
    <source>
        <dbReference type="SAM" id="Coils"/>
    </source>
</evidence>
<sequence length="287" mass="32747">MKIKANFFADWVELLKDILVSHWGYDVSSVPDTEIPLLYFNAEQRRPDQKQREVVESDSFICPPEQAPGWEILKNLIESGQDITPNLSKLVNKLNSKDSMLNDWGVHHFHLGEHMEGEFIKRTGPLLFALLADDKFYTIGVFEHCSWADQDIVEIIHRNWPDVVEKYKIKGVISSTEVTEQERKILRSKNANAFVTVGDGTVYAPIGGGMVSSGYNVQAVMTMHKQKAMLKDLEDHLNKQMENLRGLFEQRGYQGEPELEAILEISDKEYRAFFPKYGVSAILLSKA</sequence>
<accession>A0A1Y0CWF4</accession>
<dbReference type="EMBL" id="CP021376">
    <property type="protein sequence ID" value="ART79548.1"/>
    <property type="molecule type" value="Genomic_DNA"/>
</dbReference>
<keyword evidence="3" id="KW-1185">Reference proteome</keyword>
<dbReference type="Proteomes" id="UP000243793">
    <property type="component" value="Chromosome"/>
</dbReference>
<dbReference type="OrthoDB" id="9135240at2"/>
<protein>
    <submittedName>
        <fullName evidence="2">Uncharacterized protein</fullName>
    </submittedName>
</protein>
<gene>
    <name evidence="2" type="ORF">CBP12_04775</name>
</gene>
<dbReference type="AlphaFoldDB" id="A0A1Y0CWF4"/>
<organism evidence="2 3">
    <name type="scientific">Oceanisphaera avium</name>
    <dbReference type="NCBI Taxonomy" id="1903694"/>
    <lineage>
        <taxon>Bacteria</taxon>
        <taxon>Pseudomonadati</taxon>
        <taxon>Pseudomonadota</taxon>
        <taxon>Gammaproteobacteria</taxon>
        <taxon>Aeromonadales</taxon>
        <taxon>Aeromonadaceae</taxon>
        <taxon>Oceanisphaera</taxon>
    </lineage>
</organism>